<keyword evidence="6" id="KW-0067">ATP-binding</keyword>
<dbReference type="InterPro" id="IPR004143">
    <property type="entry name" value="BPL_LPL_catalytic"/>
</dbReference>
<dbReference type="OrthoDB" id="9788148at2"/>
<dbReference type="GO" id="GO:0005737">
    <property type="term" value="C:cytoplasm"/>
    <property type="evidence" value="ECO:0007669"/>
    <property type="project" value="TreeGrafter"/>
</dbReference>
<dbReference type="Gene3D" id="3.30.390.50">
    <property type="entry name" value="CO dehydrogenase flavoprotein, C-terminal domain"/>
    <property type="match status" value="1"/>
</dbReference>
<dbReference type="NCBIfam" id="TIGR00545">
    <property type="entry name" value="lipoyltrans"/>
    <property type="match status" value="1"/>
</dbReference>
<dbReference type="GO" id="GO:0005524">
    <property type="term" value="F:ATP binding"/>
    <property type="evidence" value="ECO:0007669"/>
    <property type="project" value="UniProtKB-KW"/>
</dbReference>
<organism evidence="9 10">
    <name type="scientific">Listeria booriae</name>
    <dbReference type="NCBI Taxonomy" id="1552123"/>
    <lineage>
        <taxon>Bacteria</taxon>
        <taxon>Bacillati</taxon>
        <taxon>Bacillota</taxon>
        <taxon>Bacilli</taxon>
        <taxon>Bacillales</taxon>
        <taxon>Listeriaceae</taxon>
        <taxon>Listeria</taxon>
    </lineage>
</organism>
<comment type="catalytic activity">
    <reaction evidence="7">
        <text>L-lysyl-[lipoyl-carrier protein] + (R)-lipoate + ATP = N(6)-[(R)-lipoyl]-L-lysyl-[lipoyl-carrier protein] + AMP + diphosphate + H(+)</text>
        <dbReference type="Rhea" id="RHEA:49288"/>
        <dbReference type="Rhea" id="RHEA-COMP:10500"/>
        <dbReference type="Rhea" id="RHEA-COMP:10502"/>
        <dbReference type="ChEBI" id="CHEBI:15378"/>
        <dbReference type="ChEBI" id="CHEBI:29969"/>
        <dbReference type="ChEBI" id="CHEBI:30616"/>
        <dbReference type="ChEBI" id="CHEBI:33019"/>
        <dbReference type="ChEBI" id="CHEBI:83088"/>
        <dbReference type="ChEBI" id="CHEBI:83099"/>
        <dbReference type="ChEBI" id="CHEBI:456215"/>
        <dbReference type="EC" id="6.3.1.20"/>
    </reaction>
</comment>
<evidence type="ECO:0000256" key="5">
    <source>
        <dbReference type="ARBA" id="ARBA00022741"/>
    </source>
</evidence>
<dbReference type="PROSITE" id="PS51733">
    <property type="entry name" value="BPL_LPL_CATALYTIC"/>
    <property type="match status" value="1"/>
</dbReference>
<gene>
    <name evidence="9" type="ORF">EP57_09780</name>
</gene>
<dbReference type="SUPFAM" id="SSF82649">
    <property type="entry name" value="SufE/NifU"/>
    <property type="match status" value="1"/>
</dbReference>
<evidence type="ECO:0000256" key="1">
    <source>
        <dbReference type="ARBA" id="ARBA00005085"/>
    </source>
</evidence>
<comment type="caution">
    <text evidence="9">The sequence shown here is derived from an EMBL/GenBank/DDBJ whole genome shotgun (WGS) entry which is preliminary data.</text>
</comment>
<dbReference type="InterPro" id="IPR045864">
    <property type="entry name" value="aa-tRNA-synth_II/BPL/LPL"/>
</dbReference>
<dbReference type="PANTHER" id="PTHR12561:SF3">
    <property type="entry name" value="LIPOYLTRANSFERASE 1, MITOCHONDRIAL"/>
    <property type="match status" value="1"/>
</dbReference>
<dbReference type="SUPFAM" id="SSF55681">
    <property type="entry name" value="Class II aaRS and biotin synthetases"/>
    <property type="match status" value="1"/>
</dbReference>
<name>A0A099W9M7_9LIST</name>
<dbReference type="InterPro" id="IPR019491">
    <property type="entry name" value="Lipoate_protein_ligase_C"/>
</dbReference>
<dbReference type="RefSeq" id="WP_036086117.1">
    <property type="nucleotide sequence ID" value="NZ_CBCSHQ010000004.1"/>
</dbReference>
<evidence type="ECO:0000256" key="7">
    <source>
        <dbReference type="ARBA" id="ARBA00048037"/>
    </source>
</evidence>
<dbReference type="InterPro" id="IPR004562">
    <property type="entry name" value="LipoylTrfase_LipoateP_Ligase"/>
</dbReference>
<protein>
    <recommendedName>
        <fullName evidence="3">lipoate--protein ligase</fullName>
        <ecNumber evidence="3">6.3.1.20</ecNumber>
    </recommendedName>
</protein>
<dbReference type="STRING" id="1552123.EP57_09780"/>
<dbReference type="eggNOG" id="COG0095">
    <property type="taxonomic scope" value="Bacteria"/>
</dbReference>
<dbReference type="FunFam" id="3.30.930.10:FF:000072">
    <property type="entry name" value="Lipoate--protein ligase"/>
    <property type="match status" value="1"/>
</dbReference>
<evidence type="ECO:0000256" key="2">
    <source>
        <dbReference type="ARBA" id="ARBA00005124"/>
    </source>
</evidence>
<evidence type="ECO:0000256" key="3">
    <source>
        <dbReference type="ARBA" id="ARBA00012367"/>
    </source>
</evidence>
<comment type="pathway">
    <text evidence="2">Protein modification; protein lipoylation via exogenous pathway; protein N(6)-(lipoyl)lysine from lipoate: step 1/2.</text>
</comment>
<evidence type="ECO:0000313" key="9">
    <source>
        <dbReference type="EMBL" id="KGL40835.1"/>
    </source>
</evidence>
<dbReference type="PANTHER" id="PTHR12561">
    <property type="entry name" value="LIPOATE-PROTEIN LIGASE"/>
    <property type="match status" value="1"/>
</dbReference>
<dbReference type="GeneID" id="58717662"/>
<dbReference type="EMBL" id="JNFA01000023">
    <property type="protein sequence ID" value="KGL40835.1"/>
    <property type="molecule type" value="Genomic_DNA"/>
</dbReference>
<reference evidence="9 10" key="1">
    <citation type="submission" date="2014-05" db="EMBL/GenBank/DDBJ databases">
        <title>Novel Listeriaceae from food processing environments.</title>
        <authorList>
            <person name="den Bakker H.C."/>
        </authorList>
    </citation>
    <scope>NUCLEOTIDE SEQUENCE [LARGE SCALE GENOMIC DNA]</scope>
    <source>
        <strain evidence="9 10">FSL A5-0281</strain>
    </source>
</reference>
<dbReference type="GO" id="GO:0009249">
    <property type="term" value="P:protein lipoylation"/>
    <property type="evidence" value="ECO:0007669"/>
    <property type="project" value="InterPro"/>
</dbReference>
<feature type="domain" description="BPL/LPL catalytic" evidence="8">
    <location>
        <begin position="27"/>
        <end position="214"/>
    </location>
</feature>
<sequence length="330" mass="37528">MIYIDNGDCLDQTRNFAIEEFALRHLDENETCLMFYRMHPTVIVGKNQNTLAEINTAYVEEHQIPVLRRLSGGGAVYNDEGNISFSIITKDDGDAFHNFARFTKPVIEALQSLGLNATLNGRNDIEIEGKKISGNAQFTTKGRLYSHGTLLFDVQLDNVAKALHVNPLKLKAKGVPSVRSRVTNIREHLAKDMDIQAFKQVLLQHIFQSSDIPTYPFTPSDWQKITEIQQQRYQNWEWNYGKSPKCNIKKEHKFPGGLVEMQLQVEHGRIQSARIFGDFFATGDIQDVEKQLQGMPYTQNDLAAFVTQLDVSLYFGQITKSELATHIFSI</sequence>
<evidence type="ECO:0000256" key="6">
    <source>
        <dbReference type="ARBA" id="ARBA00022840"/>
    </source>
</evidence>
<dbReference type="Pfam" id="PF10437">
    <property type="entry name" value="Lip_prot_lig_C"/>
    <property type="match status" value="1"/>
</dbReference>
<dbReference type="GO" id="GO:0017118">
    <property type="term" value="F:lipoyltransferase activity"/>
    <property type="evidence" value="ECO:0007669"/>
    <property type="project" value="TreeGrafter"/>
</dbReference>
<dbReference type="GO" id="GO:0016979">
    <property type="term" value="F:lipoate-protein ligase activity"/>
    <property type="evidence" value="ECO:0007669"/>
    <property type="project" value="UniProtKB-EC"/>
</dbReference>
<dbReference type="CDD" id="cd16443">
    <property type="entry name" value="LplA"/>
    <property type="match status" value="1"/>
</dbReference>
<dbReference type="Gene3D" id="3.30.930.10">
    <property type="entry name" value="Bira Bifunctional Protein, Domain 2"/>
    <property type="match status" value="1"/>
</dbReference>
<evidence type="ECO:0000313" key="10">
    <source>
        <dbReference type="Proteomes" id="UP000029844"/>
    </source>
</evidence>
<dbReference type="AlphaFoldDB" id="A0A099W9M7"/>
<dbReference type="Proteomes" id="UP000029844">
    <property type="component" value="Unassembled WGS sequence"/>
</dbReference>
<keyword evidence="4 9" id="KW-0436">Ligase</keyword>
<comment type="pathway">
    <text evidence="1">Protein modification; protein lipoylation via exogenous pathway; protein N(6)-(lipoyl)lysine from lipoate: step 2/2.</text>
</comment>
<evidence type="ECO:0000256" key="4">
    <source>
        <dbReference type="ARBA" id="ARBA00022598"/>
    </source>
</evidence>
<dbReference type="EC" id="6.3.1.20" evidence="3"/>
<keyword evidence="5" id="KW-0547">Nucleotide-binding</keyword>
<keyword evidence="10" id="KW-1185">Reference proteome</keyword>
<evidence type="ECO:0000259" key="8">
    <source>
        <dbReference type="PROSITE" id="PS51733"/>
    </source>
</evidence>
<dbReference type="UniPathway" id="UPA00537">
    <property type="reaction ID" value="UER00594"/>
</dbReference>
<dbReference type="Pfam" id="PF21948">
    <property type="entry name" value="LplA-B_cat"/>
    <property type="match status" value="1"/>
</dbReference>
<proteinExistence type="predicted"/>
<accession>A0A099W9M7</accession>